<feature type="region of interest" description="Disordered" evidence="4">
    <location>
        <begin position="1028"/>
        <end position="1053"/>
    </location>
</feature>
<dbReference type="InterPro" id="IPR035897">
    <property type="entry name" value="Toll_tir_struct_dom_sf"/>
</dbReference>
<dbReference type="SUPFAM" id="SSF52540">
    <property type="entry name" value="P-loop containing nucleoside triphosphate hydrolases"/>
    <property type="match status" value="1"/>
</dbReference>
<reference evidence="6 7" key="1">
    <citation type="journal article" date="2023" name="G3 (Bethesda)">
        <title>A chromosome-length genome assembly and annotation of blackberry (Rubus argutus, cv. 'Hillquist').</title>
        <authorList>
            <person name="Bruna T."/>
            <person name="Aryal R."/>
            <person name="Dudchenko O."/>
            <person name="Sargent D.J."/>
            <person name="Mead D."/>
            <person name="Buti M."/>
            <person name="Cavallini A."/>
            <person name="Hytonen T."/>
            <person name="Andres J."/>
            <person name="Pham M."/>
            <person name="Weisz D."/>
            <person name="Mascagni F."/>
            <person name="Usai G."/>
            <person name="Natali L."/>
            <person name="Bassil N."/>
            <person name="Fernandez G.E."/>
            <person name="Lomsadze A."/>
            <person name="Armour M."/>
            <person name="Olukolu B."/>
            <person name="Poorten T."/>
            <person name="Britton C."/>
            <person name="Davik J."/>
            <person name="Ashrafi H."/>
            <person name="Aiden E.L."/>
            <person name="Borodovsky M."/>
            <person name="Worthington M."/>
        </authorList>
    </citation>
    <scope>NUCLEOTIDE SEQUENCE [LARGE SCALE GENOMIC DNA]</scope>
    <source>
        <strain evidence="6">PI 553951</strain>
    </source>
</reference>
<dbReference type="GO" id="GO:0007165">
    <property type="term" value="P:signal transduction"/>
    <property type="evidence" value="ECO:0007669"/>
    <property type="project" value="InterPro"/>
</dbReference>
<dbReference type="PANTHER" id="PTHR11017">
    <property type="entry name" value="LEUCINE-RICH REPEAT-CONTAINING PROTEIN"/>
    <property type="match status" value="1"/>
</dbReference>
<organism evidence="6 7">
    <name type="scientific">Rubus argutus</name>
    <name type="common">Southern blackberry</name>
    <dbReference type="NCBI Taxonomy" id="59490"/>
    <lineage>
        <taxon>Eukaryota</taxon>
        <taxon>Viridiplantae</taxon>
        <taxon>Streptophyta</taxon>
        <taxon>Embryophyta</taxon>
        <taxon>Tracheophyta</taxon>
        <taxon>Spermatophyta</taxon>
        <taxon>Magnoliopsida</taxon>
        <taxon>eudicotyledons</taxon>
        <taxon>Gunneridae</taxon>
        <taxon>Pentapetalae</taxon>
        <taxon>rosids</taxon>
        <taxon>fabids</taxon>
        <taxon>Rosales</taxon>
        <taxon>Rosaceae</taxon>
        <taxon>Rosoideae</taxon>
        <taxon>Rosoideae incertae sedis</taxon>
        <taxon>Rubus</taxon>
    </lineage>
</organism>
<dbReference type="SMART" id="SM00255">
    <property type="entry name" value="TIR"/>
    <property type="match status" value="1"/>
</dbReference>
<dbReference type="InterPro" id="IPR000157">
    <property type="entry name" value="TIR_dom"/>
</dbReference>
<dbReference type="InterPro" id="IPR058192">
    <property type="entry name" value="WHD_ROQ1-like"/>
</dbReference>
<dbReference type="PRINTS" id="PR00364">
    <property type="entry name" value="DISEASERSIST"/>
</dbReference>
<keyword evidence="1" id="KW-0677">Repeat</keyword>
<evidence type="ECO:0000256" key="1">
    <source>
        <dbReference type="ARBA" id="ARBA00022737"/>
    </source>
</evidence>
<dbReference type="PANTHER" id="PTHR11017:SF578">
    <property type="entry name" value="ADP-RIBOSYL CYCLASE_CYCLIC ADP-RIBOSE HYDROLASE"/>
    <property type="match status" value="1"/>
</dbReference>
<dbReference type="Proteomes" id="UP001457282">
    <property type="component" value="Unassembled WGS sequence"/>
</dbReference>
<dbReference type="PROSITE" id="PS50104">
    <property type="entry name" value="TIR"/>
    <property type="match status" value="1"/>
</dbReference>
<keyword evidence="2" id="KW-0611">Plant defense</keyword>
<dbReference type="InterPro" id="IPR027417">
    <property type="entry name" value="P-loop_NTPase"/>
</dbReference>
<keyword evidence="3" id="KW-0520">NAD</keyword>
<dbReference type="InterPro" id="IPR058546">
    <property type="entry name" value="RPS4B/Roq1-like_LRR"/>
</dbReference>
<dbReference type="FunFam" id="3.40.50.10140:FF:000007">
    <property type="entry name" value="Disease resistance protein (TIR-NBS-LRR class)"/>
    <property type="match status" value="1"/>
</dbReference>
<feature type="domain" description="TIR" evidence="5">
    <location>
        <begin position="1"/>
        <end position="167"/>
    </location>
</feature>
<sequence>MACTNNQGASSSSSSPSFTGHLHSALLRKGINTFIDNDLTRGDEIAHALLKVIEESRISVIVFSQYYASSKWCLDELVHIHHCNESKQQMVRPIFYKVDPADVRHQKGSYGEAMAKHERRFHDNLDKVKTWRRALTRSANLSGWHYKEGEYESIFIDNIVEEISIQLLNHTYLDVAEYPVGLDSRVRDIDDLLGVGGNGRCILGIWGTPGIGKTTIAKAVYNSIAHRFEGRCFLENVGEKSESPEGLVQLLETLLFEILGGKNWRLSSVDKGINVIKQRLSNKSWHAFGNNEPPEKYVALTSRAINYVQCLPLALKVLGSYLGTLETVDRWQATLDSYKSAPYKEIQKPFRICYDALEYEVKEVFLDIACFFNYKEKDFVLEILKVDDLDFPENHIEVLIQSALISLDRFKRISMHNLLEQMGKDIARQESLEPGECKRLWFHKDVVRVLTEFSGTHKVQGIMVKFPQPVEISLNAKSFAGMRNLKYFINCNACLSGYVDYLPNSLKLIDWGRCELKSFPSNFQPKELIVLNMPYGRITQLGKGFVQHLTKVTSLNFDDCKFLKKVPDLSGISNLKSLSLSRCTSLMEVDPNVGFLEKLVEFILNGCSNLSKFPTRVCWKSLEDLVLLDCKRLKKFPEIVDKMDSLALLQLQGSGIKELPSSIRYLTRLEYLGLNRCENLTSLPASIYELQHLDYLELNHCPKLVTLPSKVNSNVSSSAESLPVALPRNSIISHDCCGSLAFPKLKHLIFKGCNLLSDIVLFTGLDCVSTLTNLDLSESIFVSLPVGLSKFVNLKSLNLTGCKRLRAILELPPFTRSIEVVDCISLEAFSLLSEILEQKDTQLVYKMDLSNCHRLRDNLGFDVGKLANVLLNEEEYSLLEVVLPGNKVPKWFNCRKDLSVAVDDVKPRDPICELFIEIPHNFTWKGAGLAACAVFGITEKFDRSCSFGIYVYINEHFMDFHPNDHNFRSSEAESDHVWLKYIPLDVDIKSELDRESPLLPYMCRIVFYFFHGRGLLFKSCGVHLAGMPREGDDQDEDDNDHHQQQEQSLSLSVEATNRPNAYNSYENEDDGELYSSSFWTFFLTCCSREN</sequence>
<dbReference type="Gene3D" id="3.80.10.10">
    <property type="entry name" value="Ribonuclease Inhibitor"/>
    <property type="match status" value="2"/>
</dbReference>
<protein>
    <recommendedName>
        <fullName evidence="5">TIR domain-containing protein</fullName>
    </recommendedName>
</protein>
<accession>A0AAW1Y0W2</accession>
<dbReference type="Pfam" id="PF01582">
    <property type="entry name" value="TIR"/>
    <property type="match status" value="1"/>
</dbReference>
<proteinExistence type="predicted"/>
<keyword evidence="7" id="KW-1185">Reference proteome</keyword>
<evidence type="ECO:0000256" key="2">
    <source>
        <dbReference type="ARBA" id="ARBA00022821"/>
    </source>
</evidence>
<evidence type="ECO:0000313" key="6">
    <source>
        <dbReference type="EMBL" id="KAK9942549.1"/>
    </source>
</evidence>
<dbReference type="EMBL" id="JBEDUW010000002">
    <property type="protein sequence ID" value="KAK9942549.1"/>
    <property type="molecule type" value="Genomic_DNA"/>
</dbReference>
<dbReference type="InterPro" id="IPR042197">
    <property type="entry name" value="Apaf_helical"/>
</dbReference>
<evidence type="ECO:0000256" key="3">
    <source>
        <dbReference type="ARBA" id="ARBA00023027"/>
    </source>
</evidence>
<dbReference type="SUPFAM" id="SSF46785">
    <property type="entry name" value="Winged helix' DNA-binding domain"/>
    <property type="match status" value="1"/>
</dbReference>
<dbReference type="Pfam" id="PF23286">
    <property type="entry name" value="LRR_13"/>
    <property type="match status" value="1"/>
</dbReference>
<dbReference type="SUPFAM" id="SSF52058">
    <property type="entry name" value="L domain-like"/>
    <property type="match status" value="1"/>
</dbReference>
<dbReference type="InterPro" id="IPR036390">
    <property type="entry name" value="WH_DNA-bd_sf"/>
</dbReference>
<dbReference type="AlphaFoldDB" id="A0AAW1Y0W2"/>
<dbReference type="Pfam" id="PF23282">
    <property type="entry name" value="WHD_ROQ1"/>
    <property type="match status" value="1"/>
</dbReference>
<dbReference type="Gene3D" id="3.40.50.300">
    <property type="entry name" value="P-loop containing nucleotide triphosphate hydrolases"/>
    <property type="match status" value="1"/>
</dbReference>
<name>A0AAW1Y0W2_RUBAR</name>
<comment type="caution">
    <text evidence="6">The sequence shown here is derived from an EMBL/GenBank/DDBJ whole genome shotgun (WGS) entry which is preliminary data.</text>
</comment>
<dbReference type="InterPro" id="IPR032675">
    <property type="entry name" value="LRR_dom_sf"/>
</dbReference>
<gene>
    <name evidence="6" type="ORF">M0R45_008207</name>
</gene>
<evidence type="ECO:0000256" key="4">
    <source>
        <dbReference type="SAM" id="MobiDB-lite"/>
    </source>
</evidence>
<dbReference type="Gene3D" id="3.40.50.10140">
    <property type="entry name" value="Toll/interleukin-1 receptor homology (TIR) domain"/>
    <property type="match status" value="1"/>
</dbReference>
<dbReference type="Gene3D" id="1.10.8.430">
    <property type="entry name" value="Helical domain of apoptotic protease-activating factors"/>
    <property type="match status" value="1"/>
</dbReference>
<evidence type="ECO:0000259" key="5">
    <source>
        <dbReference type="PROSITE" id="PS50104"/>
    </source>
</evidence>
<dbReference type="InterPro" id="IPR044974">
    <property type="entry name" value="Disease_R_plants"/>
</dbReference>
<dbReference type="SUPFAM" id="SSF52200">
    <property type="entry name" value="Toll/Interleukin receptor TIR domain"/>
    <property type="match status" value="1"/>
</dbReference>
<evidence type="ECO:0000313" key="7">
    <source>
        <dbReference type="Proteomes" id="UP001457282"/>
    </source>
</evidence>
<dbReference type="GO" id="GO:0006952">
    <property type="term" value="P:defense response"/>
    <property type="evidence" value="ECO:0007669"/>
    <property type="project" value="UniProtKB-KW"/>
</dbReference>